<dbReference type="Proteomes" id="UP000697297">
    <property type="component" value="Unassembled WGS sequence"/>
</dbReference>
<dbReference type="EMBL" id="JAHLUH010000019">
    <property type="protein sequence ID" value="KAG7724126.1"/>
    <property type="molecule type" value="Genomic_DNA"/>
</dbReference>
<reference evidence="6 8" key="1">
    <citation type="journal article" date="2021" name="G3 (Bethesda)">
        <title>Genomic diversity, chromosomal rearrangements, and interspecies hybridization in the ogataea polymorpha species complex.</title>
        <authorList>
            <person name="Hanson S.J."/>
            <person name="Cinneide E.O."/>
            <person name="Salzberg L.I."/>
            <person name="Wolfe K.H."/>
            <person name="McGowan J."/>
            <person name="Fitzpatrick D.A."/>
            <person name="Matlin K."/>
        </authorList>
    </citation>
    <scope>NUCLEOTIDE SEQUENCE</scope>
    <source>
        <strain evidence="7">81-436-3</strain>
        <strain evidence="6">83-405-1</strain>
    </source>
</reference>
<dbReference type="Proteomes" id="UP000738402">
    <property type="component" value="Unassembled WGS sequence"/>
</dbReference>
<sequence length="145" mass="16271">MWSIFKIARTAAVGTRILRSPAPLISRLPFPRPAIRPTVVFALRPQSSTIKMEKPMLMLAFTCKKCHERSSHIISKQAYTSGTVLIFSDRRINIEDILALKGESVTVTPEDLAFEDIPEKLRDLIGHHAKDAPQKAEPDTPLLKE</sequence>
<accession>A0AAN6D134</accession>
<gene>
    <name evidence="6" type="ORF">KL933_005088</name>
    <name evidence="7" type="ORF">KL946_004904</name>
</gene>
<name>A0AAN6D134_9ASCO</name>
<dbReference type="InterPro" id="IPR007853">
    <property type="entry name" value="Znf_DNL-typ"/>
</dbReference>
<dbReference type="GO" id="GO:0050821">
    <property type="term" value="P:protein stabilization"/>
    <property type="evidence" value="ECO:0007669"/>
    <property type="project" value="TreeGrafter"/>
</dbReference>
<evidence type="ECO:0000313" key="7">
    <source>
        <dbReference type="EMBL" id="KAG7762040.1"/>
    </source>
</evidence>
<keyword evidence="2 4" id="KW-0863">Zinc-finger</keyword>
<evidence type="ECO:0000256" key="2">
    <source>
        <dbReference type="ARBA" id="ARBA00022771"/>
    </source>
</evidence>
<keyword evidence="8" id="KW-1185">Reference proteome</keyword>
<dbReference type="GO" id="GO:0030150">
    <property type="term" value="P:protein import into mitochondrial matrix"/>
    <property type="evidence" value="ECO:0007669"/>
    <property type="project" value="TreeGrafter"/>
</dbReference>
<dbReference type="GO" id="GO:0008270">
    <property type="term" value="F:zinc ion binding"/>
    <property type="evidence" value="ECO:0007669"/>
    <property type="project" value="UniProtKB-KW"/>
</dbReference>
<evidence type="ECO:0000256" key="4">
    <source>
        <dbReference type="PROSITE-ProRule" id="PRU00834"/>
    </source>
</evidence>
<keyword evidence="3" id="KW-0862">Zinc</keyword>
<feature type="domain" description="DNL-type" evidence="5">
    <location>
        <begin position="52"/>
        <end position="145"/>
    </location>
</feature>
<dbReference type="GO" id="GO:0005739">
    <property type="term" value="C:mitochondrion"/>
    <property type="evidence" value="ECO:0007669"/>
    <property type="project" value="TreeGrafter"/>
</dbReference>
<dbReference type="GO" id="GO:0051087">
    <property type="term" value="F:protein-folding chaperone binding"/>
    <property type="evidence" value="ECO:0007669"/>
    <property type="project" value="TreeGrafter"/>
</dbReference>
<dbReference type="PANTHER" id="PTHR20922:SF13">
    <property type="entry name" value="DNL-TYPE ZINC FINGER PROTEIN"/>
    <property type="match status" value="1"/>
</dbReference>
<dbReference type="InterPro" id="IPR024158">
    <property type="entry name" value="Mt_import_TIM15"/>
</dbReference>
<dbReference type="Pfam" id="PF05180">
    <property type="entry name" value="zf-DNL"/>
    <property type="match status" value="1"/>
</dbReference>
<dbReference type="PROSITE" id="PS51501">
    <property type="entry name" value="ZF_DNL"/>
    <property type="match status" value="1"/>
</dbReference>
<protein>
    <recommendedName>
        <fullName evidence="5">DNL-type domain-containing protein</fullName>
    </recommendedName>
</protein>
<comment type="caution">
    <text evidence="6">The sequence shown here is derived from an EMBL/GenBank/DDBJ whole genome shotgun (WGS) entry which is preliminary data.</text>
</comment>
<evidence type="ECO:0000313" key="6">
    <source>
        <dbReference type="EMBL" id="KAG7724126.1"/>
    </source>
</evidence>
<proteinExistence type="predicted"/>
<keyword evidence="1" id="KW-0479">Metal-binding</keyword>
<dbReference type="EMBL" id="JAHLUN010000017">
    <property type="protein sequence ID" value="KAG7762040.1"/>
    <property type="molecule type" value="Genomic_DNA"/>
</dbReference>
<evidence type="ECO:0000313" key="8">
    <source>
        <dbReference type="Proteomes" id="UP000697297"/>
    </source>
</evidence>
<dbReference type="PANTHER" id="PTHR20922">
    <property type="entry name" value="DNL-TYPE ZINC FINGER PROTEIN"/>
    <property type="match status" value="1"/>
</dbReference>
<evidence type="ECO:0000256" key="3">
    <source>
        <dbReference type="ARBA" id="ARBA00022833"/>
    </source>
</evidence>
<dbReference type="AlphaFoldDB" id="A0AAN6D134"/>
<organism evidence="6 9">
    <name type="scientific">Ogataea haglerorum</name>
    <dbReference type="NCBI Taxonomy" id="1937702"/>
    <lineage>
        <taxon>Eukaryota</taxon>
        <taxon>Fungi</taxon>
        <taxon>Dikarya</taxon>
        <taxon>Ascomycota</taxon>
        <taxon>Saccharomycotina</taxon>
        <taxon>Pichiomycetes</taxon>
        <taxon>Pichiales</taxon>
        <taxon>Pichiaceae</taxon>
        <taxon>Ogataea</taxon>
    </lineage>
</organism>
<evidence type="ECO:0000256" key="1">
    <source>
        <dbReference type="ARBA" id="ARBA00022723"/>
    </source>
</evidence>
<evidence type="ECO:0000313" key="9">
    <source>
        <dbReference type="Proteomes" id="UP000738402"/>
    </source>
</evidence>
<evidence type="ECO:0000259" key="5">
    <source>
        <dbReference type="PROSITE" id="PS51501"/>
    </source>
</evidence>
<dbReference type="GO" id="GO:0006457">
    <property type="term" value="P:protein folding"/>
    <property type="evidence" value="ECO:0007669"/>
    <property type="project" value="TreeGrafter"/>
</dbReference>